<protein>
    <submittedName>
        <fullName evidence="1">Uncharacterized protein</fullName>
    </submittedName>
</protein>
<proteinExistence type="predicted"/>
<evidence type="ECO:0000313" key="2">
    <source>
        <dbReference type="Proteomes" id="UP000600220"/>
    </source>
</evidence>
<evidence type="ECO:0000313" key="1">
    <source>
        <dbReference type="EMBL" id="EGQ4383522.1"/>
    </source>
</evidence>
<reference evidence="1 2" key="1">
    <citation type="submission" date="2018-11" db="EMBL/GenBank/DDBJ databases">
        <authorList>
            <consortium name="Veterinary Laboratory Investigation and Response Network"/>
        </authorList>
    </citation>
    <scope>NUCLEOTIDE SEQUENCE [LARGE SCALE GENOMIC DNA]</scope>
    <source>
        <strain evidence="1 2">SPSE-18-VL-LA-PA-Ryan-0021</strain>
    </source>
</reference>
<gene>
    <name evidence="1" type="ORF">EGV54_00210</name>
</gene>
<dbReference type="Proteomes" id="UP000600220">
    <property type="component" value="Unassembled WGS sequence"/>
</dbReference>
<dbReference type="EMBL" id="AAXKXX010000001">
    <property type="protein sequence ID" value="EGQ4383522.1"/>
    <property type="molecule type" value="Genomic_DNA"/>
</dbReference>
<dbReference type="AlphaFoldDB" id="A0A8H9BWF6"/>
<accession>A0A8H9BWF6</accession>
<comment type="caution">
    <text evidence="1">The sequence shown here is derived from an EMBL/GenBank/DDBJ whole genome shotgun (WGS) entry which is preliminary data.</text>
</comment>
<keyword evidence="2" id="KW-1185">Reference proteome</keyword>
<name>A0A8H9BWF6_STAPS</name>
<dbReference type="InterPro" id="IPR027417">
    <property type="entry name" value="P-loop_NTPase"/>
</dbReference>
<dbReference type="Gene3D" id="3.40.50.300">
    <property type="entry name" value="P-loop containing nucleotide triphosphate hydrolases"/>
    <property type="match status" value="1"/>
</dbReference>
<dbReference type="Pfam" id="PF13238">
    <property type="entry name" value="AAA_18"/>
    <property type="match status" value="1"/>
</dbReference>
<sequence length="216" mass="25428">MTKTPIPTLYKPINIKQINIALTGKMRSGKDSVAGAIVKSLSNPHKNVYVRTFSFGDSLKQAARQLYPHEFNEGQKPRQLIQWLGQTLRRRNENIWIDFVAKKINDNLRNIGFDYGSYTIVNIITDLRQPNEYEFAKQNDFTIIKVECDDIVRLKRIQELNDDFDEKDLQHETETYIDSFDYDYLITTTHINKNELYHRVKDLTELIQNKNKEVNK</sequence>
<dbReference type="SUPFAM" id="SSF52540">
    <property type="entry name" value="P-loop containing nucleoside triphosphate hydrolases"/>
    <property type="match status" value="1"/>
</dbReference>
<organism evidence="1 2">
    <name type="scientific">Staphylococcus pseudintermedius</name>
    <dbReference type="NCBI Taxonomy" id="283734"/>
    <lineage>
        <taxon>Bacteria</taxon>
        <taxon>Bacillati</taxon>
        <taxon>Bacillota</taxon>
        <taxon>Bacilli</taxon>
        <taxon>Bacillales</taxon>
        <taxon>Staphylococcaceae</taxon>
        <taxon>Staphylococcus</taxon>
        <taxon>Staphylococcus intermedius group</taxon>
    </lineage>
</organism>